<protein>
    <submittedName>
        <fullName evidence="3">PEP-CTERM protein-sorting domain-containing protein</fullName>
    </submittedName>
</protein>
<feature type="domain" description="Ice-binding protein C-terminal" evidence="2">
    <location>
        <begin position="160"/>
        <end position="184"/>
    </location>
</feature>
<evidence type="ECO:0000313" key="3">
    <source>
        <dbReference type="EMBL" id="SFU46030.1"/>
    </source>
</evidence>
<feature type="signal peptide" evidence="1">
    <location>
        <begin position="1"/>
        <end position="24"/>
    </location>
</feature>
<sequence>MTKFSLKQTVAIAVLAGASAGAYADTEQSLGTISTSFPTTFSSVVAPTTTGFSDIFTFTVAEPNLGVGASVVNIPLNVSGFTFDTVLATMSLVSAGADNAIGGGDDTVLQSVVLPSSGNSTDHLSLNWDTPVSGGLHYLNITGVTGGSEGGIYSGAIASAVPEPETYAMLLAGLGLMGAVVRRRGTRKSS</sequence>
<dbReference type="EMBL" id="FPBZ01000004">
    <property type="protein sequence ID" value="SFU46030.1"/>
    <property type="molecule type" value="Genomic_DNA"/>
</dbReference>
<accession>A0A1I7GC61</accession>
<dbReference type="NCBIfam" id="NF038126">
    <property type="entry name" value="PEP_CTERM_FxDxF"/>
    <property type="match status" value="1"/>
</dbReference>
<organism evidence="3 4">
    <name type="scientific">Nitrosospira multiformis</name>
    <dbReference type="NCBI Taxonomy" id="1231"/>
    <lineage>
        <taxon>Bacteria</taxon>
        <taxon>Pseudomonadati</taxon>
        <taxon>Pseudomonadota</taxon>
        <taxon>Betaproteobacteria</taxon>
        <taxon>Nitrosomonadales</taxon>
        <taxon>Nitrosomonadaceae</taxon>
        <taxon>Nitrosospira</taxon>
    </lineage>
</organism>
<keyword evidence="1" id="KW-0732">Signal</keyword>
<evidence type="ECO:0000256" key="1">
    <source>
        <dbReference type="SAM" id="SignalP"/>
    </source>
</evidence>
<reference evidence="3 4" key="1">
    <citation type="submission" date="2016-10" db="EMBL/GenBank/DDBJ databases">
        <authorList>
            <person name="de Groot N.N."/>
        </authorList>
    </citation>
    <scope>NUCLEOTIDE SEQUENCE [LARGE SCALE GENOMIC DNA]</scope>
    <source>
        <strain evidence="3 4">Nl14</strain>
    </source>
</reference>
<feature type="chain" id="PRO_5010220714" evidence="1">
    <location>
        <begin position="25"/>
        <end position="190"/>
    </location>
</feature>
<dbReference type="AlphaFoldDB" id="A0A1I7GC61"/>
<dbReference type="Proteomes" id="UP000182649">
    <property type="component" value="Unassembled WGS sequence"/>
</dbReference>
<dbReference type="InterPro" id="IPR013424">
    <property type="entry name" value="Ice-binding_C"/>
</dbReference>
<name>A0A1I7GC61_9PROT</name>
<dbReference type="NCBIfam" id="TIGR02595">
    <property type="entry name" value="PEP_CTERM"/>
    <property type="match status" value="1"/>
</dbReference>
<dbReference type="Pfam" id="PF07589">
    <property type="entry name" value="PEP-CTERM"/>
    <property type="match status" value="1"/>
</dbReference>
<evidence type="ECO:0000313" key="4">
    <source>
        <dbReference type="Proteomes" id="UP000182649"/>
    </source>
</evidence>
<evidence type="ECO:0000259" key="2">
    <source>
        <dbReference type="Pfam" id="PF07589"/>
    </source>
</evidence>
<gene>
    <name evidence="3" type="ORF">SAMN05216417_104107</name>
</gene>
<proteinExistence type="predicted"/>
<dbReference type="RefSeq" id="WP_177219702.1">
    <property type="nucleotide sequence ID" value="NZ_FPBZ01000004.1"/>
</dbReference>